<evidence type="ECO:0000256" key="9">
    <source>
        <dbReference type="PROSITE-ProRule" id="PRU01049"/>
    </source>
</evidence>
<dbReference type="PROSITE" id="PS51712">
    <property type="entry name" value="G_ENGA"/>
    <property type="match status" value="2"/>
</dbReference>
<evidence type="ECO:0000256" key="7">
    <source>
        <dbReference type="ARBA" id="ARBA00032345"/>
    </source>
</evidence>
<dbReference type="SUPFAM" id="SSF52540">
    <property type="entry name" value="P-loop containing nucleoside triphosphate hydrolases"/>
    <property type="match status" value="2"/>
</dbReference>
<protein>
    <recommendedName>
        <fullName evidence="2 8">GTPase Der</fullName>
    </recommendedName>
    <alternativeName>
        <fullName evidence="7 8">GTP-binding protein EngA</fullName>
    </alternativeName>
</protein>
<comment type="caution">
    <text evidence="12">The sequence shown here is derived from an EMBL/GenBank/DDBJ whole genome shotgun (WGS) entry which is preliminary data.</text>
</comment>
<feature type="domain" description="EngA-type G" evidence="11">
    <location>
        <begin position="178"/>
        <end position="351"/>
    </location>
</feature>
<dbReference type="InterPro" id="IPR016484">
    <property type="entry name" value="GTPase_Der"/>
</dbReference>
<dbReference type="FunFam" id="3.40.50.300:FF:000057">
    <property type="entry name" value="GTPase Der"/>
    <property type="match status" value="1"/>
</dbReference>
<dbReference type="CDD" id="cd01895">
    <property type="entry name" value="EngA2"/>
    <property type="match status" value="1"/>
</dbReference>
<feature type="binding site" evidence="8">
    <location>
        <begin position="184"/>
        <end position="191"/>
    </location>
    <ligand>
        <name>GTP</name>
        <dbReference type="ChEBI" id="CHEBI:37565"/>
        <label>2</label>
    </ligand>
</feature>
<dbReference type="NCBIfam" id="TIGR03594">
    <property type="entry name" value="GTPase_EngA"/>
    <property type="match status" value="1"/>
</dbReference>
<dbReference type="InterPro" id="IPR032859">
    <property type="entry name" value="KH_dom-like"/>
</dbReference>
<dbReference type="EMBL" id="WNJL01000030">
    <property type="protein sequence ID" value="NDU42467.1"/>
    <property type="molecule type" value="Genomic_DNA"/>
</dbReference>
<evidence type="ECO:0000259" key="11">
    <source>
        <dbReference type="PROSITE" id="PS51712"/>
    </source>
</evidence>
<gene>
    <name evidence="8 12" type="primary">der</name>
    <name evidence="12" type="ORF">GL267_07380</name>
</gene>
<dbReference type="AlphaFoldDB" id="A0A845U9N0"/>
<comment type="function">
    <text evidence="8 10">GTPase that plays an essential role in the late steps of ribosome biogenesis.</text>
</comment>
<feature type="binding site" evidence="8">
    <location>
        <begin position="119"/>
        <end position="122"/>
    </location>
    <ligand>
        <name>GTP</name>
        <dbReference type="ChEBI" id="CHEBI:37565"/>
        <label>1</label>
    </ligand>
</feature>
<accession>A0A845U9N0</accession>
<feature type="binding site" evidence="8">
    <location>
        <begin position="231"/>
        <end position="235"/>
    </location>
    <ligand>
        <name>GTP</name>
        <dbReference type="ChEBI" id="CHEBI:37565"/>
        <label>2</label>
    </ligand>
</feature>
<evidence type="ECO:0000256" key="3">
    <source>
        <dbReference type="ARBA" id="ARBA00022517"/>
    </source>
</evidence>
<feature type="binding site" evidence="8">
    <location>
        <begin position="56"/>
        <end position="60"/>
    </location>
    <ligand>
        <name>GTP</name>
        <dbReference type="ChEBI" id="CHEBI:37565"/>
        <label>1</label>
    </ligand>
</feature>
<evidence type="ECO:0000256" key="8">
    <source>
        <dbReference type="HAMAP-Rule" id="MF_00195"/>
    </source>
</evidence>
<dbReference type="CDD" id="cd01894">
    <property type="entry name" value="EngA1"/>
    <property type="match status" value="1"/>
</dbReference>
<dbReference type="PANTHER" id="PTHR43834:SF6">
    <property type="entry name" value="GTPASE DER"/>
    <property type="match status" value="1"/>
</dbReference>
<dbReference type="GO" id="GO:0043022">
    <property type="term" value="F:ribosome binding"/>
    <property type="evidence" value="ECO:0007669"/>
    <property type="project" value="TreeGrafter"/>
</dbReference>
<dbReference type="HAMAP" id="MF_00195">
    <property type="entry name" value="GTPase_Der"/>
    <property type="match status" value="1"/>
</dbReference>
<feature type="binding site" evidence="8">
    <location>
        <begin position="9"/>
        <end position="16"/>
    </location>
    <ligand>
        <name>GTP</name>
        <dbReference type="ChEBI" id="CHEBI:37565"/>
        <label>1</label>
    </ligand>
</feature>
<dbReference type="InterPro" id="IPR005225">
    <property type="entry name" value="Small_GTP-bd"/>
</dbReference>
<feature type="domain" description="EngA-type G" evidence="11">
    <location>
        <begin position="3"/>
        <end position="167"/>
    </location>
</feature>
<dbReference type="SMART" id="SM00382">
    <property type="entry name" value="AAA"/>
    <property type="match status" value="2"/>
</dbReference>
<dbReference type="FunFam" id="3.30.300.20:FF:000004">
    <property type="entry name" value="GTPase Der"/>
    <property type="match status" value="1"/>
</dbReference>
<name>A0A845U9N0_9PROT</name>
<dbReference type="RefSeq" id="WP_163097703.1">
    <property type="nucleotide sequence ID" value="NZ_CP127523.1"/>
</dbReference>
<reference evidence="12" key="1">
    <citation type="submission" date="2019-11" db="EMBL/GenBank/DDBJ databases">
        <title>Acidithiobacillus ferrianus sp. nov.: a facultatively anaerobic and extremely acidophilic chemolithoautotroph.</title>
        <authorList>
            <person name="Norris P.R."/>
            <person name="Falagan C."/>
            <person name="Moya-Beltran A."/>
            <person name="Castro M."/>
            <person name="Quatrini R."/>
            <person name="Johnson D.B."/>
        </authorList>
    </citation>
    <scope>NUCLEOTIDE SEQUENCE [LARGE SCALE GENOMIC DNA]</scope>
    <source>
        <strain evidence="12">MG</strain>
    </source>
</reference>
<comment type="subunit">
    <text evidence="8">Associates with the 50S ribosomal subunit.</text>
</comment>
<sequence length="448" mass="49226">MTAVIALVGRPNVGKSTLFNRLTRTREALVADLPGLTRDRHYGTAQFEGRPYLVIDTGGFEPEERDGLVAAMAGQTRLAIMEADAICFLVDAKEGLSAQDVEIAEELRRGGKPIYLVVNKMDAKGAVSELPEFHRLGLGLPHTISAAHGHGVEPLLEAIFSGLPLMESSTADLEGKGPRIAVLGRPNVGKSTLVNAMLGENRVIVFDAPGTTRDSIRIPYARQGKTYVMIDTAGMRRRARVGEGLEKLSVLKTLSALREADVVLMVLDARQGIAEQDAHLVGVAVELGRPIILVINKWDGLNPEDRKAIRQEMARRLDFIAYAPVYTISALHGTGVGDLYQSIDRLWLDARRHFSTGELNRALADVLETHQPPIVSGRRIKVRYCHQGGENPITLVFHGNQLTRLPGSYKRYLESAFRRTLRLDAVPLRLVFRQGENPYDPQPGRGSS</sequence>
<dbReference type="Gene3D" id="3.40.50.300">
    <property type="entry name" value="P-loop containing nucleotide triphosphate hydrolases"/>
    <property type="match status" value="2"/>
</dbReference>
<dbReference type="PIRSF" id="PIRSF006485">
    <property type="entry name" value="GTP-binding_EngA"/>
    <property type="match status" value="1"/>
</dbReference>
<dbReference type="PRINTS" id="PR00326">
    <property type="entry name" value="GTP1OBG"/>
</dbReference>
<keyword evidence="5 8" id="KW-0547">Nucleotide-binding</keyword>
<dbReference type="InterPro" id="IPR027417">
    <property type="entry name" value="P-loop_NTPase"/>
</dbReference>
<dbReference type="GO" id="GO:0042254">
    <property type="term" value="P:ribosome biogenesis"/>
    <property type="evidence" value="ECO:0007669"/>
    <property type="project" value="UniProtKB-KW"/>
</dbReference>
<comment type="similarity">
    <text evidence="1 8 9 10">Belongs to the TRAFAC class TrmE-Era-EngA-EngB-Septin-like GTPase superfamily. EngA (Der) GTPase family.</text>
</comment>
<dbReference type="InterPro" id="IPR003593">
    <property type="entry name" value="AAA+_ATPase"/>
</dbReference>
<dbReference type="InterPro" id="IPR031166">
    <property type="entry name" value="G_ENGA"/>
</dbReference>
<organism evidence="12">
    <name type="scientific">Acidithiobacillus ferrianus</name>
    <dbReference type="NCBI Taxonomy" id="2678518"/>
    <lineage>
        <taxon>Bacteria</taxon>
        <taxon>Pseudomonadati</taxon>
        <taxon>Pseudomonadota</taxon>
        <taxon>Acidithiobacillia</taxon>
        <taxon>Acidithiobacillales</taxon>
        <taxon>Acidithiobacillaceae</taxon>
        <taxon>Acidithiobacillus</taxon>
    </lineage>
</organism>
<dbReference type="Pfam" id="PF14714">
    <property type="entry name" value="KH_dom-like"/>
    <property type="match status" value="1"/>
</dbReference>
<dbReference type="Pfam" id="PF01926">
    <property type="entry name" value="MMR_HSR1"/>
    <property type="match status" value="2"/>
</dbReference>
<dbReference type="Gene3D" id="3.30.300.20">
    <property type="match status" value="1"/>
</dbReference>
<dbReference type="GO" id="GO:0005525">
    <property type="term" value="F:GTP binding"/>
    <property type="evidence" value="ECO:0007669"/>
    <property type="project" value="UniProtKB-UniRule"/>
</dbReference>
<evidence type="ECO:0000256" key="6">
    <source>
        <dbReference type="ARBA" id="ARBA00023134"/>
    </source>
</evidence>
<feature type="binding site" evidence="8">
    <location>
        <begin position="296"/>
        <end position="299"/>
    </location>
    <ligand>
        <name>GTP</name>
        <dbReference type="ChEBI" id="CHEBI:37565"/>
        <label>2</label>
    </ligand>
</feature>
<evidence type="ECO:0000313" key="12">
    <source>
        <dbReference type="EMBL" id="NDU42467.1"/>
    </source>
</evidence>
<dbReference type="PANTHER" id="PTHR43834">
    <property type="entry name" value="GTPASE DER"/>
    <property type="match status" value="1"/>
</dbReference>
<dbReference type="FunFam" id="3.40.50.300:FF:000040">
    <property type="entry name" value="GTPase Der"/>
    <property type="match status" value="1"/>
</dbReference>
<dbReference type="InterPro" id="IPR006073">
    <property type="entry name" value="GTP-bd"/>
</dbReference>
<dbReference type="NCBIfam" id="TIGR00231">
    <property type="entry name" value="small_GTP"/>
    <property type="match status" value="2"/>
</dbReference>
<evidence type="ECO:0000256" key="1">
    <source>
        <dbReference type="ARBA" id="ARBA00008279"/>
    </source>
</evidence>
<keyword evidence="3 8" id="KW-0690">Ribosome biogenesis</keyword>
<proteinExistence type="inferred from homology"/>
<evidence type="ECO:0000256" key="5">
    <source>
        <dbReference type="ARBA" id="ARBA00022741"/>
    </source>
</evidence>
<keyword evidence="4 10" id="KW-0677">Repeat</keyword>
<evidence type="ECO:0000256" key="10">
    <source>
        <dbReference type="RuleBase" id="RU004481"/>
    </source>
</evidence>
<dbReference type="InterPro" id="IPR015946">
    <property type="entry name" value="KH_dom-like_a/b"/>
</dbReference>
<keyword evidence="6 8" id="KW-0342">GTP-binding</keyword>
<evidence type="ECO:0000256" key="4">
    <source>
        <dbReference type="ARBA" id="ARBA00022737"/>
    </source>
</evidence>
<evidence type="ECO:0000256" key="2">
    <source>
        <dbReference type="ARBA" id="ARBA00020953"/>
    </source>
</evidence>